<dbReference type="AlphaFoldDB" id="A0A382FS64"/>
<reference evidence="2" key="1">
    <citation type="submission" date="2018-05" db="EMBL/GenBank/DDBJ databases">
        <authorList>
            <person name="Lanie J.A."/>
            <person name="Ng W.-L."/>
            <person name="Kazmierczak K.M."/>
            <person name="Andrzejewski T.M."/>
            <person name="Davidsen T.M."/>
            <person name="Wayne K.J."/>
            <person name="Tettelin H."/>
            <person name="Glass J.I."/>
            <person name="Rusch D."/>
            <person name="Podicherti R."/>
            <person name="Tsui H.-C.T."/>
            <person name="Winkler M.E."/>
        </authorList>
    </citation>
    <scope>NUCLEOTIDE SEQUENCE</scope>
</reference>
<feature type="non-terminal residue" evidence="2">
    <location>
        <position position="519"/>
    </location>
</feature>
<sequence>AGSFGSIQDEYERSLEKKKIINANRPVKRARSREQLAESAVRWGGLPYSYRRAHDQENRNSRNTSIWVTFYDSWGDGYSGEGYLIDGAGETVASFPGSNWGSEISYGPYDLADGVYSITVEDGSYASETTWEVEVDGTWEVLASGGVPTTTYFVVGEGELPQADLSFTDLWYDFDTDAISVEITNTGDEDAGEFYVMYYLLYDTDASCNNYNYDDYSWVEGLGAGESIVAVSSSGIAAYMGGYGEYTFGAMADWGCDINESDEDNNTITEMFHMLDGIEWNIYRQDGDNEFSMIGSVDSDPEYTDFQVTGGTEYCYFVTELENDNDTESGSSNHACATPAAGTIIVDPYPIEFNDVLAGLGAQGPSTDITISNGSADDDLVISSVSITGDDTDHFQLTDDNSYPVTLSTSTESIALSVRFAPQTTGYWAASLYIDAGTQVFSVPLSGRGYLPAPAGLSAIGSDAQVDLDWSLPVQGDVVTSPFFVTEIPFTAEGSTEGFNNDYDGYTGSGTGCPYGGST</sequence>
<gene>
    <name evidence="2" type="ORF">METZ01_LOCUS217675</name>
</gene>
<name>A0A382FS64_9ZZZZ</name>
<dbReference type="InterPro" id="IPR013783">
    <property type="entry name" value="Ig-like_fold"/>
</dbReference>
<evidence type="ECO:0000259" key="1">
    <source>
        <dbReference type="Pfam" id="PF07705"/>
    </source>
</evidence>
<evidence type="ECO:0000313" key="2">
    <source>
        <dbReference type="EMBL" id="SVB64821.1"/>
    </source>
</evidence>
<feature type="non-terminal residue" evidence="2">
    <location>
        <position position="1"/>
    </location>
</feature>
<dbReference type="NCBIfam" id="NF012200">
    <property type="entry name" value="choice_anch_D"/>
    <property type="match status" value="1"/>
</dbReference>
<organism evidence="2">
    <name type="scientific">marine metagenome</name>
    <dbReference type="NCBI Taxonomy" id="408172"/>
    <lineage>
        <taxon>unclassified sequences</taxon>
        <taxon>metagenomes</taxon>
        <taxon>ecological metagenomes</taxon>
    </lineage>
</organism>
<dbReference type="Pfam" id="PF07705">
    <property type="entry name" value="CARDB"/>
    <property type="match status" value="1"/>
</dbReference>
<accession>A0A382FS64</accession>
<proteinExistence type="predicted"/>
<protein>
    <recommendedName>
        <fullName evidence="1">CARDB domain-containing protein</fullName>
    </recommendedName>
</protein>
<feature type="domain" description="CARDB" evidence="1">
    <location>
        <begin position="178"/>
        <end position="269"/>
    </location>
</feature>
<dbReference type="InterPro" id="IPR011635">
    <property type="entry name" value="CARDB"/>
</dbReference>
<dbReference type="Gene3D" id="2.60.40.10">
    <property type="entry name" value="Immunoglobulins"/>
    <property type="match status" value="3"/>
</dbReference>
<dbReference type="EMBL" id="UINC01051088">
    <property type="protein sequence ID" value="SVB64821.1"/>
    <property type="molecule type" value="Genomic_DNA"/>
</dbReference>